<evidence type="ECO:0000313" key="2">
    <source>
        <dbReference type="Proteomes" id="UP000299102"/>
    </source>
</evidence>
<keyword evidence="2" id="KW-1185">Reference proteome</keyword>
<protein>
    <submittedName>
        <fullName evidence="1">Uncharacterized protein</fullName>
    </submittedName>
</protein>
<organism evidence="1 2">
    <name type="scientific">Eumeta variegata</name>
    <name type="common">Bagworm moth</name>
    <name type="synonym">Eumeta japonica</name>
    <dbReference type="NCBI Taxonomy" id="151549"/>
    <lineage>
        <taxon>Eukaryota</taxon>
        <taxon>Metazoa</taxon>
        <taxon>Ecdysozoa</taxon>
        <taxon>Arthropoda</taxon>
        <taxon>Hexapoda</taxon>
        <taxon>Insecta</taxon>
        <taxon>Pterygota</taxon>
        <taxon>Neoptera</taxon>
        <taxon>Endopterygota</taxon>
        <taxon>Lepidoptera</taxon>
        <taxon>Glossata</taxon>
        <taxon>Ditrysia</taxon>
        <taxon>Tineoidea</taxon>
        <taxon>Psychidae</taxon>
        <taxon>Oiketicinae</taxon>
        <taxon>Eumeta</taxon>
    </lineage>
</organism>
<dbReference type="Proteomes" id="UP000299102">
    <property type="component" value="Unassembled WGS sequence"/>
</dbReference>
<dbReference type="AlphaFoldDB" id="A0A4C1Y817"/>
<proteinExistence type="predicted"/>
<evidence type="ECO:0000313" key="1">
    <source>
        <dbReference type="EMBL" id="GBP70972.1"/>
    </source>
</evidence>
<dbReference type="EMBL" id="BGZK01001093">
    <property type="protein sequence ID" value="GBP70972.1"/>
    <property type="molecule type" value="Genomic_DNA"/>
</dbReference>
<gene>
    <name evidence="1" type="ORF">EVAR_54405_1</name>
</gene>
<accession>A0A4C1Y817</accession>
<sequence length="148" mass="16199">MEGLQKDVPKELLLVVSALFPKKLEFAVATKKDNASRRCEGNIIATVRTKQYISNFISRERASEQRIQSANSLHIVMIVKYLKLRGSTAGLFGAPASSRFRAGGGAEGVAELQRPSGSFGGGVSKISQWPVCAHGRYLRRSDFTFLLP</sequence>
<name>A0A4C1Y817_EUMVA</name>
<reference evidence="1 2" key="1">
    <citation type="journal article" date="2019" name="Commun. Biol.">
        <title>The bagworm genome reveals a unique fibroin gene that provides high tensile strength.</title>
        <authorList>
            <person name="Kono N."/>
            <person name="Nakamura H."/>
            <person name="Ohtoshi R."/>
            <person name="Tomita M."/>
            <person name="Numata K."/>
            <person name="Arakawa K."/>
        </authorList>
    </citation>
    <scope>NUCLEOTIDE SEQUENCE [LARGE SCALE GENOMIC DNA]</scope>
</reference>
<comment type="caution">
    <text evidence="1">The sequence shown here is derived from an EMBL/GenBank/DDBJ whole genome shotgun (WGS) entry which is preliminary data.</text>
</comment>